<evidence type="ECO:0000256" key="3">
    <source>
        <dbReference type="ARBA" id="ARBA00022741"/>
    </source>
</evidence>
<organism evidence="6 7">
    <name type="scientific">Aureimonas jatrophae</name>
    <dbReference type="NCBI Taxonomy" id="1166073"/>
    <lineage>
        <taxon>Bacteria</taxon>
        <taxon>Pseudomonadati</taxon>
        <taxon>Pseudomonadota</taxon>
        <taxon>Alphaproteobacteria</taxon>
        <taxon>Hyphomicrobiales</taxon>
        <taxon>Aurantimonadaceae</taxon>
        <taxon>Aureimonas</taxon>
    </lineage>
</organism>
<sequence>MADWCSELAIPHRTLVWRHPDRPLRNLQAEARAARYALLAAEARRCGAGVVLTAHHRHDQAETHLLLRARGARGGALAAMRVWRDLEPGVVVVRPFLGRVPADLALWPADAGWQPILDPSNLDGRFARVRLRSAMSDDERAAALAAAADAARLREADDRNLADQLGTLSEAGRLNVDLDASIGMPDDWHGLGDRVLARAITVAGGALHSPSPDALDRLRHAVAQQGRATLNGCVADVRRGRLRLSREFGRTGLPQAVAGDDGLAIFDRRFVVGPLPGQSVVEGDGANVKARTHPAVRDPMGELRPLRLAAGPLPRGSAPEAACCAGWRLWADLPGPMPVGLTPQPQIAANGTLAVGKV</sequence>
<dbReference type="GO" id="GO:0005524">
    <property type="term" value="F:ATP binding"/>
    <property type="evidence" value="ECO:0007669"/>
    <property type="project" value="UniProtKB-KW"/>
</dbReference>
<dbReference type="Pfam" id="PF01171">
    <property type="entry name" value="ATP_bind_3"/>
    <property type="match status" value="1"/>
</dbReference>
<dbReference type="EMBL" id="FNIT01000001">
    <property type="protein sequence ID" value="SDN57854.1"/>
    <property type="molecule type" value="Genomic_DNA"/>
</dbReference>
<dbReference type="InterPro" id="IPR011063">
    <property type="entry name" value="TilS/TtcA_N"/>
</dbReference>
<dbReference type="Proteomes" id="UP000198793">
    <property type="component" value="Unassembled WGS sequence"/>
</dbReference>
<keyword evidence="7" id="KW-1185">Reference proteome</keyword>
<dbReference type="SUPFAM" id="SSF52402">
    <property type="entry name" value="Adenine nucleotide alpha hydrolases-like"/>
    <property type="match status" value="1"/>
</dbReference>
<protein>
    <submittedName>
        <fullName evidence="6">tRNA(Ile)-lysidine synthase</fullName>
    </submittedName>
</protein>
<dbReference type="GO" id="GO:0008033">
    <property type="term" value="P:tRNA processing"/>
    <property type="evidence" value="ECO:0007669"/>
    <property type="project" value="UniProtKB-KW"/>
</dbReference>
<evidence type="ECO:0000313" key="6">
    <source>
        <dbReference type="EMBL" id="SDN57854.1"/>
    </source>
</evidence>
<keyword evidence="3" id="KW-0547">Nucleotide-binding</keyword>
<keyword evidence="1" id="KW-0436">Ligase</keyword>
<keyword evidence="2" id="KW-0819">tRNA processing</keyword>
<dbReference type="PANTHER" id="PTHR43033">
    <property type="entry name" value="TRNA(ILE)-LYSIDINE SYNTHASE-RELATED"/>
    <property type="match status" value="1"/>
</dbReference>
<feature type="domain" description="tRNA(Ile)-lysidine/2-thiocytidine synthase N-terminal" evidence="5">
    <location>
        <begin position="3"/>
        <end position="133"/>
    </location>
</feature>
<dbReference type="AlphaFoldDB" id="A0A1H0CJ02"/>
<reference evidence="6 7" key="1">
    <citation type="submission" date="2016-10" db="EMBL/GenBank/DDBJ databases">
        <authorList>
            <person name="de Groot N.N."/>
        </authorList>
    </citation>
    <scope>NUCLEOTIDE SEQUENCE [LARGE SCALE GENOMIC DNA]</scope>
    <source>
        <strain evidence="7">L7-484,KACC 16230,DSM 25025</strain>
    </source>
</reference>
<evidence type="ECO:0000256" key="4">
    <source>
        <dbReference type="ARBA" id="ARBA00022840"/>
    </source>
</evidence>
<accession>A0A1H0CJ02</accession>
<dbReference type="InterPro" id="IPR012094">
    <property type="entry name" value="tRNA_Ile_lys_synt"/>
</dbReference>
<dbReference type="GO" id="GO:0016879">
    <property type="term" value="F:ligase activity, forming carbon-nitrogen bonds"/>
    <property type="evidence" value="ECO:0007669"/>
    <property type="project" value="InterPro"/>
</dbReference>
<gene>
    <name evidence="6" type="ORF">SAMN05192530_101328</name>
</gene>
<evidence type="ECO:0000256" key="2">
    <source>
        <dbReference type="ARBA" id="ARBA00022694"/>
    </source>
</evidence>
<dbReference type="PANTHER" id="PTHR43033:SF1">
    <property type="entry name" value="TRNA(ILE)-LYSIDINE SYNTHASE-RELATED"/>
    <property type="match status" value="1"/>
</dbReference>
<keyword evidence="4" id="KW-0067">ATP-binding</keyword>
<dbReference type="Gene3D" id="3.40.50.620">
    <property type="entry name" value="HUPs"/>
    <property type="match status" value="1"/>
</dbReference>
<evidence type="ECO:0000313" key="7">
    <source>
        <dbReference type="Proteomes" id="UP000198793"/>
    </source>
</evidence>
<dbReference type="InterPro" id="IPR014729">
    <property type="entry name" value="Rossmann-like_a/b/a_fold"/>
</dbReference>
<evidence type="ECO:0000256" key="1">
    <source>
        <dbReference type="ARBA" id="ARBA00022598"/>
    </source>
</evidence>
<proteinExistence type="predicted"/>
<dbReference type="STRING" id="1166073.SAMN05192530_101328"/>
<name>A0A1H0CJ02_9HYPH</name>
<evidence type="ECO:0000259" key="5">
    <source>
        <dbReference type="Pfam" id="PF01171"/>
    </source>
</evidence>